<comment type="caution">
    <text evidence="1">The sequence shown here is derived from an EMBL/GenBank/DDBJ whole genome shotgun (WGS) entry which is preliminary data.</text>
</comment>
<name>A0AA87ZRY3_FICCA</name>
<evidence type="ECO:0000313" key="1">
    <source>
        <dbReference type="EMBL" id="GMN37425.1"/>
    </source>
</evidence>
<evidence type="ECO:0000313" key="2">
    <source>
        <dbReference type="Proteomes" id="UP001187192"/>
    </source>
</evidence>
<sequence length="54" mass="5685">MKLFDSELQNDHRTGDGEVFDYGGCCVNSGGGGGGAVRWRIGVGITVNLIHAFT</sequence>
<dbReference type="Proteomes" id="UP001187192">
    <property type="component" value="Unassembled WGS sequence"/>
</dbReference>
<dbReference type="EMBL" id="BTGU01000007">
    <property type="protein sequence ID" value="GMN37425.1"/>
    <property type="molecule type" value="Genomic_DNA"/>
</dbReference>
<reference evidence="1" key="1">
    <citation type="submission" date="2023-07" db="EMBL/GenBank/DDBJ databases">
        <title>draft genome sequence of fig (Ficus carica).</title>
        <authorList>
            <person name="Takahashi T."/>
            <person name="Nishimura K."/>
        </authorList>
    </citation>
    <scope>NUCLEOTIDE SEQUENCE</scope>
</reference>
<organism evidence="1 2">
    <name type="scientific">Ficus carica</name>
    <name type="common">Common fig</name>
    <dbReference type="NCBI Taxonomy" id="3494"/>
    <lineage>
        <taxon>Eukaryota</taxon>
        <taxon>Viridiplantae</taxon>
        <taxon>Streptophyta</taxon>
        <taxon>Embryophyta</taxon>
        <taxon>Tracheophyta</taxon>
        <taxon>Spermatophyta</taxon>
        <taxon>Magnoliopsida</taxon>
        <taxon>eudicotyledons</taxon>
        <taxon>Gunneridae</taxon>
        <taxon>Pentapetalae</taxon>
        <taxon>rosids</taxon>
        <taxon>fabids</taxon>
        <taxon>Rosales</taxon>
        <taxon>Moraceae</taxon>
        <taxon>Ficeae</taxon>
        <taxon>Ficus</taxon>
    </lineage>
</organism>
<proteinExistence type="predicted"/>
<dbReference type="AlphaFoldDB" id="A0AA87ZRY3"/>
<accession>A0AA87ZRY3</accession>
<protein>
    <submittedName>
        <fullName evidence="1">Uncharacterized protein</fullName>
    </submittedName>
</protein>
<keyword evidence="2" id="KW-1185">Reference proteome</keyword>
<gene>
    <name evidence="1" type="ORF">TIFTF001_006808</name>
</gene>